<dbReference type="EMBL" id="FPKX01000031">
    <property type="protein sequence ID" value="SFZ97939.1"/>
    <property type="molecule type" value="Genomic_DNA"/>
</dbReference>
<feature type="transmembrane region" description="Helical" evidence="5">
    <location>
        <begin position="6"/>
        <end position="37"/>
    </location>
</feature>
<dbReference type="PANTHER" id="PTHR43701:SF2">
    <property type="entry name" value="MEMBRANE TRANSPORTER PROTEIN YJNA-RELATED"/>
    <property type="match status" value="1"/>
</dbReference>
<dbReference type="InterPro" id="IPR002781">
    <property type="entry name" value="TM_pro_TauE-like"/>
</dbReference>
<dbReference type="Pfam" id="PF01925">
    <property type="entry name" value="TauE"/>
    <property type="match status" value="1"/>
</dbReference>
<evidence type="ECO:0008006" key="7">
    <source>
        <dbReference type="Google" id="ProtNLM"/>
    </source>
</evidence>
<sequence length="250" mass="27084">MSPELIHYAIYFFLTLGLSTLFSMGGVGSAIGLVPIFSMMDMPINLAKAIGLFINSASTITASFMNFFRGVLDIKFAIPLIVSIMIATPVGAWMSQYVQKEIVEWILVSFLLVSASLLLFSNRETKVVYDKAWVLYLIGAVVGLISGTIGVGGGSLIMPLLILLGYDAKKAAYAISFIIPFSTLGAFATYLSFVDMDWVLLAVVTVAAVIGGYVGDFIMHYRLTPAQVKKLIAVVLLLLAIKMIYKLLGL</sequence>
<dbReference type="InterPro" id="IPR051598">
    <property type="entry name" value="TSUP/Inactive_protease-like"/>
</dbReference>
<gene>
    <name evidence="6" type="ORF">MNB_SV-5-790</name>
</gene>
<feature type="transmembrane region" description="Helical" evidence="5">
    <location>
        <begin position="171"/>
        <end position="192"/>
    </location>
</feature>
<reference evidence="6" key="1">
    <citation type="submission" date="2016-10" db="EMBL/GenBank/DDBJ databases">
        <authorList>
            <person name="de Groot N.N."/>
        </authorList>
    </citation>
    <scope>NUCLEOTIDE SEQUENCE</scope>
</reference>
<keyword evidence="3 5" id="KW-1133">Transmembrane helix</keyword>
<dbReference type="GO" id="GO:0016020">
    <property type="term" value="C:membrane"/>
    <property type="evidence" value="ECO:0007669"/>
    <property type="project" value="UniProtKB-SubCell"/>
</dbReference>
<dbReference type="AlphaFoldDB" id="A0A1W1ECZ1"/>
<evidence type="ECO:0000256" key="4">
    <source>
        <dbReference type="ARBA" id="ARBA00023136"/>
    </source>
</evidence>
<keyword evidence="4 5" id="KW-0472">Membrane</keyword>
<feature type="transmembrane region" description="Helical" evidence="5">
    <location>
        <begin position="74"/>
        <end position="95"/>
    </location>
</feature>
<protein>
    <recommendedName>
        <fullName evidence="7">Membrane transporter protein</fullName>
    </recommendedName>
</protein>
<evidence type="ECO:0000256" key="5">
    <source>
        <dbReference type="SAM" id="Phobius"/>
    </source>
</evidence>
<dbReference type="PANTHER" id="PTHR43701">
    <property type="entry name" value="MEMBRANE TRANSPORTER PROTEIN MJ0441-RELATED"/>
    <property type="match status" value="1"/>
</dbReference>
<name>A0A1W1ECZ1_9ZZZZ</name>
<comment type="subcellular location">
    <subcellularLocation>
        <location evidence="1">Membrane</location>
        <topology evidence="1">Multi-pass membrane protein</topology>
    </subcellularLocation>
</comment>
<feature type="transmembrane region" description="Helical" evidence="5">
    <location>
        <begin position="231"/>
        <end position="248"/>
    </location>
</feature>
<feature type="transmembrane region" description="Helical" evidence="5">
    <location>
        <begin position="133"/>
        <end position="164"/>
    </location>
</feature>
<feature type="transmembrane region" description="Helical" evidence="5">
    <location>
        <begin position="49"/>
        <end position="68"/>
    </location>
</feature>
<evidence type="ECO:0000256" key="3">
    <source>
        <dbReference type="ARBA" id="ARBA00022989"/>
    </source>
</evidence>
<feature type="transmembrane region" description="Helical" evidence="5">
    <location>
        <begin position="198"/>
        <end position="219"/>
    </location>
</feature>
<proteinExistence type="predicted"/>
<keyword evidence="2 5" id="KW-0812">Transmembrane</keyword>
<organism evidence="6">
    <name type="scientific">hydrothermal vent metagenome</name>
    <dbReference type="NCBI Taxonomy" id="652676"/>
    <lineage>
        <taxon>unclassified sequences</taxon>
        <taxon>metagenomes</taxon>
        <taxon>ecological metagenomes</taxon>
    </lineage>
</organism>
<evidence type="ECO:0000256" key="1">
    <source>
        <dbReference type="ARBA" id="ARBA00004141"/>
    </source>
</evidence>
<feature type="transmembrane region" description="Helical" evidence="5">
    <location>
        <begin position="102"/>
        <end position="121"/>
    </location>
</feature>
<evidence type="ECO:0000256" key="2">
    <source>
        <dbReference type="ARBA" id="ARBA00022692"/>
    </source>
</evidence>
<accession>A0A1W1ECZ1</accession>
<evidence type="ECO:0000313" key="6">
    <source>
        <dbReference type="EMBL" id="SFZ97939.1"/>
    </source>
</evidence>